<keyword evidence="4 6" id="KW-0975">Bacterial flagellum</keyword>
<comment type="subunit">
    <text evidence="5 6">The basal body constitutes a major portion of the flagellar organelle and consists of four rings (L,P,S, and M) mounted on a central rod. The rod consists of about 26 subunits of FlgG in the distal portion, and FlgB, FlgC and FlgF are thought to build up the proximal portion of the rod with about 6 subunits each.</text>
</comment>
<evidence type="ECO:0000256" key="2">
    <source>
        <dbReference type="ARBA" id="ARBA00009677"/>
    </source>
</evidence>
<dbReference type="PROSITE" id="PS00588">
    <property type="entry name" value="FLAGELLA_BB_ROD"/>
    <property type="match status" value="1"/>
</dbReference>
<evidence type="ECO:0000256" key="4">
    <source>
        <dbReference type="ARBA" id="ARBA00023143"/>
    </source>
</evidence>
<accession>A0A2T4IHU5</accession>
<dbReference type="PANTHER" id="PTHR30435">
    <property type="entry name" value="FLAGELLAR PROTEIN"/>
    <property type="match status" value="1"/>
</dbReference>
<organism evidence="9 10">
    <name type="scientific">Pseudothauera lacus</name>
    <dbReference type="NCBI Taxonomy" id="2136175"/>
    <lineage>
        <taxon>Bacteria</taxon>
        <taxon>Pseudomonadati</taxon>
        <taxon>Pseudomonadota</taxon>
        <taxon>Betaproteobacteria</taxon>
        <taxon>Rhodocyclales</taxon>
        <taxon>Zoogloeaceae</taxon>
        <taxon>Pseudothauera</taxon>
    </lineage>
</organism>
<keyword evidence="9" id="KW-0969">Cilium</keyword>
<protein>
    <recommendedName>
        <fullName evidence="3 6">Flagellar basal-body rod protein FlgC</fullName>
    </recommendedName>
</protein>
<proteinExistence type="inferred from homology"/>
<dbReference type="EMBL" id="PZKC01000003">
    <property type="protein sequence ID" value="PTD97345.1"/>
    <property type="molecule type" value="Genomic_DNA"/>
</dbReference>
<reference evidence="9 10" key="1">
    <citation type="submission" date="2018-03" db="EMBL/GenBank/DDBJ databases">
        <authorList>
            <person name="Keele B.F."/>
        </authorList>
    </citation>
    <scope>NUCLEOTIDE SEQUENCE [LARGE SCALE GENOMIC DNA]</scope>
    <source>
        <strain evidence="9 10">D20</strain>
    </source>
</reference>
<evidence type="ECO:0000256" key="5">
    <source>
        <dbReference type="ARBA" id="ARBA00025933"/>
    </source>
</evidence>
<evidence type="ECO:0000256" key="6">
    <source>
        <dbReference type="RuleBase" id="RU362062"/>
    </source>
</evidence>
<dbReference type="InterPro" id="IPR019776">
    <property type="entry name" value="Flagellar_basal_body_rod_CS"/>
</dbReference>
<dbReference type="PANTHER" id="PTHR30435:SF2">
    <property type="entry name" value="FLAGELLAR BASAL-BODY ROD PROTEIN FLGC"/>
    <property type="match status" value="1"/>
</dbReference>
<dbReference type="AlphaFoldDB" id="A0A2T4IHU5"/>
<dbReference type="Pfam" id="PF00460">
    <property type="entry name" value="Flg_bb_rod"/>
    <property type="match status" value="1"/>
</dbReference>
<dbReference type="InterPro" id="IPR006299">
    <property type="entry name" value="FlgC"/>
</dbReference>
<dbReference type="InterPro" id="IPR001444">
    <property type="entry name" value="Flag_bb_rod_N"/>
</dbReference>
<dbReference type="OrthoDB" id="9794148at2"/>
<dbReference type="Proteomes" id="UP000241193">
    <property type="component" value="Unassembled WGS sequence"/>
</dbReference>
<evidence type="ECO:0000313" key="9">
    <source>
        <dbReference type="EMBL" id="PTD97345.1"/>
    </source>
</evidence>
<name>A0A2T4IHU5_9RHOO</name>
<keyword evidence="10" id="KW-1185">Reference proteome</keyword>
<reference evidence="9 10" key="2">
    <citation type="submission" date="2018-04" db="EMBL/GenBank/DDBJ databases">
        <title>Thauera lacus sp. nov., isolated from an saline lake in Inner Mongolia, China.</title>
        <authorList>
            <person name="Liang Q.-Y."/>
        </authorList>
    </citation>
    <scope>NUCLEOTIDE SEQUENCE [LARGE SCALE GENOMIC DNA]</scope>
    <source>
        <strain evidence="9 10">D20</strain>
    </source>
</reference>
<dbReference type="RefSeq" id="WP_107492545.1">
    <property type="nucleotide sequence ID" value="NZ_PZKC01000003.1"/>
</dbReference>
<dbReference type="Pfam" id="PF06429">
    <property type="entry name" value="Flg_bbr_C"/>
    <property type="match status" value="1"/>
</dbReference>
<dbReference type="GO" id="GO:0030694">
    <property type="term" value="C:bacterial-type flagellum basal body, rod"/>
    <property type="evidence" value="ECO:0007669"/>
    <property type="project" value="UniProtKB-UniRule"/>
</dbReference>
<comment type="subcellular location">
    <subcellularLocation>
        <location evidence="1 6">Bacterial flagellum basal body</location>
    </subcellularLocation>
</comment>
<dbReference type="InterPro" id="IPR010930">
    <property type="entry name" value="Flg_bb/hook_C_dom"/>
</dbReference>
<keyword evidence="9" id="KW-0966">Cell projection</keyword>
<evidence type="ECO:0000259" key="7">
    <source>
        <dbReference type="Pfam" id="PF00460"/>
    </source>
</evidence>
<evidence type="ECO:0000259" key="8">
    <source>
        <dbReference type="Pfam" id="PF06429"/>
    </source>
</evidence>
<comment type="similarity">
    <text evidence="2">Belongs to the flagella basal body rod proteins family.</text>
</comment>
<sequence length="136" mass="14389">MSMLNVFGIAGSALSAQSVRLNTTASNLANADSVIAEDGQPYKAKQVVFAARQVEGAGKGSVGVQVTQIVESAAPMRLVYEPNNPAANAEGYVEMPNVNVVEEMVNMISASRAYQNNAEVMSTARTLLQRTLQIGQ</sequence>
<evidence type="ECO:0000313" key="10">
    <source>
        <dbReference type="Proteomes" id="UP000241193"/>
    </source>
</evidence>
<comment type="caution">
    <text evidence="9">The sequence shown here is derived from an EMBL/GenBank/DDBJ whole genome shotgun (WGS) entry which is preliminary data.</text>
</comment>
<gene>
    <name evidence="9" type="primary">flgC</name>
    <name evidence="9" type="ORF">C8261_04895</name>
</gene>
<dbReference type="NCBIfam" id="TIGR01395">
    <property type="entry name" value="FlgC"/>
    <property type="match status" value="1"/>
</dbReference>
<keyword evidence="9" id="KW-0282">Flagellum</keyword>
<evidence type="ECO:0000256" key="1">
    <source>
        <dbReference type="ARBA" id="ARBA00004117"/>
    </source>
</evidence>
<feature type="domain" description="Flagellar basal body rod protein N-terminal" evidence="7">
    <location>
        <begin position="9"/>
        <end position="32"/>
    </location>
</feature>
<dbReference type="GO" id="GO:0071978">
    <property type="term" value="P:bacterial-type flagellum-dependent swarming motility"/>
    <property type="evidence" value="ECO:0007669"/>
    <property type="project" value="TreeGrafter"/>
</dbReference>
<evidence type="ECO:0000256" key="3">
    <source>
        <dbReference type="ARBA" id="ARBA00017941"/>
    </source>
</evidence>
<feature type="domain" description="Flagellar basal-body/hook protein C-terminal" evidence="8">
    <location>
        <begin position="90"/>
        <end position="134"/>
    </location>
</feature>